<dbReference type="OrthoDB" id="10255285at2759"/>
<dbReference type="InterPro" id="IPR007681">
    <property type="entry name" value="Mog1"/>
</dbReference>
<dbReference type="Gene3D" id="3.40.1000.10">
    <property type="entry name" value="Mog1/PsbP, alpha/beta/alpha sandwich"/>
    <property type="match status" value="1"/>
</dbReference>
<dbReference type="GO" id="GO:0005085">
    <property type="term" value="F:guanyl-nucleotide exchange factor activity"/>
    <property type="evidence" value="ECO:0007669"/>
    <property type="project" value="TreeGrafter"/>
</dbReference>
<gene>
    <name evidence="4" type="ORF">MELLADRAFT_101812</name>
</gene>
<dbReference type="HOGENOM" id="CLU_081345_1_2_1"/>
<proteinExistence type="inferred from homology"/>
<dbReference type="GeneID" id="18921487"/>
<dbReference type="GO" id="GO:0005634">
    <property type="term" value="C:nucleus"/>
    <property type="evidence" value="ECO:0007669"/>
    <property type="project" value="TreeGrafter"/>
</dbReference>
<evidence type="ECO:0000256" key="1">
    <source>
        <dbReference type="ARBA" id="ARBA00010307"/>
    </source>
</evidence>
<dbReference type="STRING" id="747676.F4R501"/>
<dbReference type="VEuPathDB" id="FungiDB:MELLADRAFT_101812"/>
<organism evidence="5">
    <name type="scientific">Melampsora larici-populina (strain 98AG31 / pathotype 3-4-7)</name>
    <name type="common">Poplar leaf rust fungus</name>
    <dbReference type="NCBI Taxonomy" id="747676"/>
    <lineage>
        <taxon>Eukaryota</taxon>
        <taxon>Fungi</taxon>
        <taxon>Dikarya</taxon>
        <taxon>Basidiomycota</taxon>
        <taxon>Pucciniomycotina</taxon>
        <taxon>Pucciniomycetes</taxon>
        <taxon>Pucciniales</taxon>
        <taxon>Melampsoraceae</taxon>
        <taxon>Melampsora</taxon>
    </lineage>
</organism>
<dbReference type="GO" id="GO:0006606">
    <property type="term" value="P:protein import into nucleus"/>
    <property type="evidence" value="ECO:0007669"/>
    <property type="project" value="TreeGrafter"/>
</dbReference>
<accession>F4R501</accession>
<keyword evidence="5" id="KW-1185">Reference proteome</keyword>
<dbReference type="SUPFAM" id="SSF55724">
    <property type="entry name" value="Mog1p/PsbP-like"/>
    <property type="match status" value="1"/>
</dbReference>
<sequence>MESKQTDLFGGAIKVELPTTLIDISQVRQVPDSQEVFILNSKDLEKPNDLSIIIEVLQKLSTSSSFDSIRFHFDSLANDNSAQSSKILKTFNLNQTSATSTSSNPSTNHLTTPQPILLEGIQSVSKFNRPDSEADQVHIWMALWTLNGIGNNGLGTDLVLTMNLPNVSQPEVLEQTTKLFQLAAKTLQIVDWNLFA</sequence>
<dbReference type="InParanoid" id="F4R501"/>
<evidence type="ECO:0000256" key="2">
    <source>
        <dbReference type="ARBA" id="ARBA00022448"/>
    </source>
</evidence>
<dbReference type="AlphaFoldDB" id="F4R501"/>
<comment type="similarity">
    <text evidence="1">Belongs to the MOG1 family.</text>
</comment>
<dbReference type="GO" id="GO:0031267">
    <property type="term" value="F:small GTPase binding"/>
    <property type="evidence" value="ECO:0007669"/>
    <property type="project" value="TreeGrafter"/>
</dbReference>
<dbReference type="PANTHER" id="PTHR15837:SF0">
    <property type="entry name" value="RAN GUANINE NUCLEOTIDE RELEASE FACTOR"/>
    <property type="match status" value="1"/>
</dbReference>
<evidence type="ECO:0000313" key="5">
    <source>
        <dbReference type="Proteomes" id="UP000001072"/>
    </source>
</evidence>
<dbReference type="eggNOG" id="KOG3329">
    <property type="taxonomic scope" value="Eukaryota"/>
</dbReference>
<keyword evidence="2" id="KW-0813">Transport</keyword>
<dbReference type="Pfam" id="PF04603">
    <property type="entry name" value="Mog1"/>
    <property type="match status" value="1"/>
</dbReference>
<dbReference type="FunCoup" id="F4R501">
    <property type="interactions" value="320"/>
</dbReference>
<protein>
    <submittedName>
        <fullName evidence="4">Uncharacterized protein</fullName>
    </submittedName>
</protein>
<dbReference type="RefSeq" id="XP_007404346.1">
    <property type="nucleotide sequence ID" value="XM_007404284.1"/>
</dbReference>
<evidence type="ECO:0000313" key="4">
    <source>
        <dbReference type="EMBL" id="EGG11971.1"/>
    </source>
</evidence>
<dbReference type="KEGG" id="mlr:MELLADRAFT_101812"/>
<dbReference type="PANTHER" id="PTHR15837">
    <property type="entry name" value="RAN GUANINE NUCLEOTIDE RELEASE FACTOR"/>
    <property type="match status" value="1"/>
</dbReference>
<dbReference type="Proteomes" id="UP000001072">
    <property type="component" value="Unassembled WGS sequence"/>
</dbReference>
<keyword evidence="3" id="KW-0653">Protein transport</keyword>
<evidence type="ECO:0000256" key="3">
    <source>
        <dbReference type="ARBA" id="ARBA00022927"/>
    </source>
</evidence>
<reference evidence="5" key="1">
    <citation type="journal article" date="2011" name="Proc. Natl. Acad. Sci. U.S.A.">
        <title>Obligate biotrophy features unraveled by the genomic analysis of rust fungi.</title>
        <authorList>
            <person name="Duplessis S."/>
            <person name="Cuomo C.A."/>
            <person name="Lin Y.-C."/>
            <person name="Aerts A."/>
            <person name="Tisserant E."/>
            <person name="Veneault-Fourrey C."/>
            <person name="Joly D.L."/>
            <person name="Hacquard S."/>
            <person name="Amselem J."/>
            <person name="Cantarel B.L."/>
            <person name="Chiu R."/>
            <person name="Coutinho P.M."/>
            <person name="Feau N."/>
            <person name="Field M."/>
            <person name="Frey P."/>
            <person name="Gelhaye E."/>
            <person name="Goldberg J."/>
            <person name="Grabherr M.G."/>
            <person name="Kodira C.D."/>
            <person name="Kohler A."/>
            <person name="Kuees U."/>
            <person name="Lindquist E.A."/>
            <person name="Lucas S.M."/>
            <person name="Mago R."/>
            <person name="Mauceli E."/>
            <person name="Morin E."/>
            <person name="Murat C."/>
            <person name="Pangilinan J.L."/>
            <person name="Park R."/>
            <person name="Pearson M."/>
            <person name="Quesneville H."/>
            <person name="Rouhier N."/>
            <person name="Sakthikumar S."/>
            <person name="Salamov A.A."/>
            <person name="Schmutz J."/>
            <person name="Selles B."/>
            <person name="Shapiro H."/>
            <person name="Tanguay P."/>
            <person name="Tuskan G.A."/>
            <person name="Henrissat B."/>
            <person name="Van de Peer Y."/>
            <person name="Rouze P."/>
            <person name="Ellis J.G."/>
            <person name="Dodds P.N."/>
            <person name="Schein J.E."/>
            <person name="Zhong S."/>
            <person name="Hamelin R.C."/>
            <person name="Grigoriev I.V."/>
            <person name="Szabo L.J."/>
            <person name="Martin F."/>
        </authorList>
    </citation>
    <scope>NUCLEOTIDE SEQUENCE [LARGE SCALE GENOMIC DNA]</scope>
    <source>
        <strain evidence="5">98AG31 / pathotype 3-4-7</strain>
    </source>
</reference>
<name>F4R501_MELLP</name>
<dbReference type="InterPro" id="IPR016123">
    <property type="entry name" value="Mog1/PsbP_a/b/a-sand"/>
</dbReference>
<dbReference type="EMBL" id="GL883091">
    <property type="protein sequence ID" value="EGG11971.1"/>
    <property type="molecule type" value="Genomic_DNA"/>
</dbReference>